<dbReference type="EMBL" id="BMAW01112232">
    <property type="protein sequence ID" value="GFT51571.1"/>
    <property type="molecule type" value="Genomic_DNA"/>
</dbReference>
<comment type="caution">
    <text evidence="1">The sequence shown here is derived from an EMBL/GenBank/DDBJ whole genome shotgun (WGS) entry which is preliminary data.</text>
</comment>
<gene>
    <name evidence="1" type="ORF">NPIL_394071</name>
</gene>
<evidence type="ECO:0000313" key="2">
    <source>
        <dbReference type="Proteomes" id="UP000887013"/>
    </source>
</evidence>
<reference evidence="1" key="1">
    <citation type="submission" date="2020-08" db="EMBL/GenBank/DDBJ databases">
        <title>Multicomponent nature underlies the extraordinary mechanical properties of spider dragline silk.</title>
        <authorList>
            <person name="Kono N."/>
            <person name="Nakamura H."/>
            <person name="Mori M."/>
            <person name="Yoshida Y."/>
            <person name="Ohtoshi R."/>
            <person name="Malay A.D."/>
            <person name="Moran D.A.P."/>
            <person name="Tomita M."/>
            <person name="Numata K."/>
            <person name="Arakawa K."/>
        </authorList>
    </citation>
    <scope>NUCLEOTIDE SEQUENCE</scope>
</reference>
<dbReference type="AlphaFoldDB" id="A0A8X6TVL4"/>
<keyword evidence="2" id="KW-1185">Reference proteome</keyword>
<sequence>RDEKVMLKFHFIRHGCEEGAPLLGFASRNTTARDVD</sequence>
<name>A0A8X6TVL4_NEPPI</name>
<feature type="non-terminal residue" evidence="1">
    <location>
        <position position="1"/>
    </location>
</feature>
<accession>A0A8X6TVL4</accession>
<proteinExistence type="predicted"/>
<evidence type="ECO:0000313" key="1">
    <source>
        <dbReference type="EMBL" id="GFT51571.1"/>
    </source>
</evidence>
<protein>
    <submittedName>
        <fullName evidence="1">Uncharacterized protein</fullName>
    </submittedName>
</protein>
<organism evidence="1 2">
    <name type="scientific">Nephila pilipes</name>
    <name type="common">Giant wood spider</name>
    <name type="synonym">Nephila maculata</name>
    <dbReference type="NCBI Taxonomy" id="299642"/>
    <lineage>
        <taxon>Eukaryota</taxon>
        <taxon>Metazoa</taxon>
        <taxon>Ecdysozoa</taxon>
        <taxon>Arthropoda</taxon>
        <taxon>Chelicerata</taxon>
        <taxon>Arachnida</taxon>
        <taxon>Araneae</taxon>
        <taxon>Araneomorphae</taxon>
        <taxon>Entelegynae</taxon>
        <taxon>Araneoidea</taxon>
        <taxon>Nephilidae</taxon>
        <taxon>Nephila</taxon>
    </lineage>
</organism>
<dbReference type="Proteomes" id="UP000887013">
    <property type="component" value="Unassembled WGS sequence"/>
</dbReference>